<accession>A0A8D8FQ92</accession>
<feature type="region of interest" description="Disordered" evidence="1">
    <location>
        <begin position="1"/>
        <end position="22"/>
    </location>
</feature>
<protein>
    <submittedName>
        <fullName evidence="2">(northern house mosquito) hypothetical protein</fullName>
    </submittedName>
</protein>
<proteinExistence type="predicted"/>
<dbReference type="AlphaFoldDB" id="A0A8D8FQ92"/>
<reference evidence="2" key="1">
    <citation type="submission" date="2021-05" db="EMBL/GenBank/DDBJ databases">
        <authorList>
            <person name="Alioto T."/>
            <person name="Alioto T."/>
            <person name="Gomez Garrido J."/>
        </authorList>
    </citation>
    <scope>NUCLEOTIDE SEQUENCE</scope>
</reference>
<feature type="compositionally biased region" description="Low complexity" evidence="1">
    <location>
        <begin position="1"/>
        <end position="14"/>
    </location>
</feature>
<dbReference type="EMBL" id="HBUE01083073">
    <property type="protein sequence ID" value="CAG6478409.1"/>
    <property type="molecule type" value="Transcribed_RNA"/>
</dbReference>
<sequence length="146" mass="16769">MPSSSSPAQNSSKQQTKRQRSDTSESSSNFFCFFFVCLCQNTCPPPHLASIDNNKVKKTRATWARHLCFRLTTNRREAKPGFLHFRKMLDCNSPAFKYNFTCAVLLLPFNHVHHFPFQNTLPSEAKFLLKASFYALLGTIFVPLSW</sequence>
<evidence type="ECO:0000313" key="2">
    <source>
        <dbReference type="EMBL" id="CAG6478409.1"/>
    </source>
</evidence>
<organism evidence="2">
    <name type="scientific">Culex pipiens</name>
    <name type="common">House mosquito</name>
    <dbReference type="NCBI Taxonomy" id="7175"/>
    <lineage>
        <taxon>Eukaryota</taxon>
        <taxon>Metazoa</taxon>
        <taxon>Ecdysozoa</taxon>
        <taxon>Arthropoda</taxon>
        <taxon>Hexapoda</taxon>
        <taxon>Insecta</taxon>
        <taxon>Pterygota</taxon>
        <taxon>Neoptera</taxon>
        <taxon>Endopterygota</taxon>
        <taxon>Diptera</taxon>
        <taxon>Nematocera</taxon>
        <taxon>Culicoidea</taxon>
        <taxon>Culicidae</taxon>
        <taxon>Culicinae</taxon>
        <taxon>Culicini</taxon>
        <taxon>Culex</taxon>
        <taxon>Culex</taxon>
    </lineage>
</organism>
<evidence type="ECO:0000256" key="1">
    <source>
        <dbReference type="SAM" id="MobiDB-lite"/>
    </source>
</evidence>
<name>A0A8D8FQ92_CULPI</name>